<dbReference type="GO" id="GO:0008654">
    <property type="term" value="P:phospholipid biosynthetic process"/>
    <property type="evidence" value="ECO:0007669"/>
    <property type="project" value="InterPro"/>
</dbReference>
<keyword evidence="7" id="KW-1185">Reference proteome</keyword>
<dbReference type="Gene3D" id="1.20.120.1760">
    <property type="match status" value="1"/>
</dbReference>
<feature type="transmembrane region" description="Helical" evidence="4">
    <location>
        <begin position="446"/>
        <end position="466"/>
    </location>
</feature>
<dbReference type="Proteomes" id="UP000675781">
    <property type="component" value="Unassembled WGS sequence"/>
</dbReference>
<dbReference type="GO" id="GO:0016020">
    <property type="term" value="C:membrane"/>
    <property type="evidence" value="ECO:0007669"/>
    <property type="project" value="InterPro"/>
</dbReference>
<feature type="transmembrane region" description="Helical" evidence="4">
    <location>
        <begin position="385"/>
        <end position="407"/>
    </location>
</feature>
<name>A0A941EL27_9ACTN</name>
<feature type="region of interest" description="Disordered" evidence="3">
    <location>
        <begin position="332"/>
        <end position="351"/>
    </location>
</feature>
<dbReference type="GO" id="GO:0016780">
    <property type="term" value="F:phosphotransferase activity, for other substituted phosphate groups"/>
    <property type="evidence" value="ECO:0007669"/>
    <property type="project" value="InterPro"/>
</dbReference>
<dbReference type="EMBL" id="JAGSOG010000009">
    <property type="protein sequence ID" value="MBR7832323.1"/>
    <property type="molecule type" value="Genomic_DNA"/>
</dbReference>
<feature type="domain" description="DUF5941" evidence="5">
    <location>
        <begin position="421"/>
        <end position="564"/>
    </location>
</feature>
<keyword evidence="4" id="KW-1133">Transmembrane helix</keyword>
<feature type="transmembrane region" description="Helical" evidence="4">
    <location>
        <begin position="504"/>
        <end position="525"/>
    </location>
</feature>
<dbReference type="Pfam" id="PF01066">
    <property type="entry name" value="CDP-OH_P_transf"/>
    <property type="match status" value="1"/>
</dbReference>
<dbReference type="InterPro" id="IPR043130">
    <property type="entry name" value="CDP-OH_PTrfase_TM_dom"/>
</dbReference>
<dbReference type="InterPro" id="IPR000462">
    <property type="entry name" value="CDP-OH_P_trans"/>
</dbReference>
<evidence type="ECO:0000259" key="5">
    <source>
        <dbReference type="Pfam" id="PF19365"/>
    </source>
</evidence>
<feature type="compositionally biased region" description="Low complexity" evidence="3">
    <location>
        <begin position="334"/>
        <end position="351"/>
    </location>
</feature>
<evidence type="ECO:0000256" key="2">
    <source>
        <dbReference type="RuleBase" id="RU003750"/>
    </source>
</evidence>
<accession>A0A941EL27</accession>
<comment type="similarity">
    <text evidence="2">Belongs to the CDP-alcohol phosphatidyltransferase class-I family.</text>
</comment>
<dbReference type="InterPro" id="IPR045985">
    <property type="entry name" value="DUF5941"/>
</dbReference>
<gene>
    <name evidence="6" type="ORF">KDL01_03585</name>
</gene>
<comment type="caution">
    <text evidence="6">The sequence shown here is derived from an EMBL/GenBank/DDBJ whole genome shotgun (WGS) entry which is preliminary data.</text>
</comment>
<dbReference type="AlphaFoldDB" id="A0A941EL27"/>
<keyword evidence="4" id="KW-0472">Membrane</keyword>
<dbReference type="PROSITE" id="PS00379">
    <property type="entry name" value="CDP_ALCOHOL_P_TRANSF"/>
    <property type="match status" value="1"/>
</dbReference>
<evidence type="ECO:0000256" key="3">
    <source>
        <dbReference type="SAM" id="MobiDB-lite"/>
    </source>
</evidence>
<feature type="transmembrane region" description="Helical" evidence="4">
    <location>
        <begin position="531"/>
        <end position="549"/>
    </location>
</feature>
<evidence type="ECO:0000256" key="1">
    <source>
        <dbReference type="ARBA" id="ARBA00022679"/>
    </source>
</evidence>
<feature type="transmembrane region" description="Helical" evidence="4">
    <location>
        <begin position="472"/>
        <end position="492"/>
    </location>
</feature>
<keyword evidence="4" id="KW-0812">Transmembrane</keyword>
<organism evidence="6 7">
    <name type="scientific">Actinospica durhamensis</name>
    <dbReference type="NCBI Taxonomy" id="1508375"/>
    <lineage>
        <taxon>Bacteria</taxon>
        <taxon>Bacillati</taxon>
        <taxon>Actinomycetota</taxon>
        <taxon>Actinomycetes</taxon>
        <taxon>Catenulisporales</taxon>
        <taxon>Actinospicaceae</taxon>
        <taxon>Actinospica</taxon>
    </lineage>
</organism>
<keyword evidence="1 2" id="KW-0808">Transferase</keyword>
<dbReference type="RefSeq" id="WP_212526854.1">
    <property type="nucleotide sequence ID" value="NZ_JAGSOG010000009.1"/>
</dbReference>
<sequence>MRTAAAPTAVLTGPQPVDGDGLLRSALARLGVTVITADGPAATARAVASASAGGRIALVDPRLAAHAHALRLALLDPRWEAAHAPGVLVVSGAAREHLAAELRGMPDLTGHRVEGVSPAARLTAPRPLLADEFAARLAADGVPVHQTVLPDGLIMRLVDAPLSARKDLYAQIDSVDDEAIRLRRAVKSDDGLFTTFLVSPWTRYLARWCARHGWSPNLVTTLSLLIALAGAAAAATGTRAGYICTAFALYFSFALDCTDGQLARYALRFSRIGSWLDATFDRAKEYAVYAGLAFGAARHGGDHGVWLLAAAAMVLQTLRHHIDFAYHESLRPQPGTEAPAPAPAPATTAAGGRSAGYWARKVVILPIGERWALIALLTALTTPRVVFVTLLIWGLFAAIYTTLGRVLRSLRATERRSDPAIDALRAMCDLPLAIKATAREPFTARLGWLTPPVIQLVAYGVVLGLIVGDRLLGPASFALLAVVIYHHYDVVYRLRAGAGMVPRWLAVALGGNLGRSVLVVVLGTALSRGDALSAAVWVLTAYLAVVAVGESVRFWTRPAAPVLPD</sequence>
<dbReference type="InterPro" id="IPR048254">
    <property type="entry name" value="CDP_ALCOHOL_P_TRANSF_CS"/>
</dbReference>
<evidence type="ECO:0000256" key="4">
    <source>
        <dbReference type="SAM" id="Phobius"/>
    </source>
</evidence>
<evidence type="ECO:0000313" key="6">
    <source>
        <dbReference type="EMBL" id="MBR7832323.1"/>
    </source>
</evidence>
<protein>
    <recommendedName>
        <fullName evidence="5">DUF5941 domain-containing protein</fullName>
    </recommendedName>
</protein>
<dbReference type="Pfam" id="PF19365">
    <property type="entry name" value="DUF5941"/>
    <property type="match status" value="1"/>
</dbReference>
<proteinExistence type="inferred from homology"/>
<evidence type="ECO:0000313" key="7">
    <source>
        <dbReference type="Proteomes" id="UP000675781"/>
    </source>
</evidence>
<reference evidence="6" key="1">
    <citation type="submission" date="2021-04" db="EMBL/GenBank/DDBJ databases">
        <title>Genome based classification of Actinospica acidithermotolerans sp. nov., an actinobacterium isolated from an Indonesian hot spring.</title>
        <authorList>
            <person name="Kusuma A.B."/>
            <person name="Putra K.E."/>
            <person name="Nafisah S."/>
            <person name="Loh J."/>
            <person name="Nouioui I."/>
            <person name="Goodfellow M."/>
        </authorList>
    </citation>
    <scope>NUCLEOTIDE SEQUENCE</scope>
    <source>
        <strain evidence="6">CSCA 57</strain>
    </source>
</reference>